<dbReference type="AlphaFoldDB" id="A0A0M4FZA6"/>
<keyword evidence="1" id="KW-0472">Membrane</keyword>
<sequence>MKRTAEITLGIIGAVCSGIMLLFGVLLLSLNGNADFQQGLEDVAAEDPTLNPGDTDMMAAMISSGGWAFTIAALIGLILGLIAVFNIKGNKKPKLAGILYIAGAVLTGLISFGFGFLPAILYLIAGIMSLVRKPKAYTDITG</sequence>
<evidence type="ECO:0000259" key="2">
    <source>
        <dbReference type="Pfam" id="PF13273"/>
    </source>
</evidence>
<evidence type="ECO:0000313" key="4">
    <source>
        <dbReference type="Proteomes" id="UP000067625"/>
    </source>
</evidence>
<dbReference type="EMBL" id="CP012600">
    <property type="protein sequence ID" value="ALC82875.1"/>
    <property type="molecule type" value="Genomic_DNA"/>
</dbReference>
<organism evidence="3 4">
    <name type="scientific">Bacillus gobiensis</name>
    <dbReference type="NCBI Taxonomy" id="1441095"/>
    <lineage>
        <taxon>Bacteria</taxon>
        <taxon>Bacillati</taxon>
        <taxon>Bacillota</taxon>
        <taxon>Bacilli</taxon>
        <taxon>Bacillales</taxon>
        <taxon>Bacillaceae</taxon>
        <taxon>Bacillus</taxon>
    </lineage>
</organism>
<reference evidence="3 4" key="2">
    <citation type="journal article" date="2016" name="Int. J. Syst. Evol. Microbiol.">
        <title>Bacillus gobiensis sp. nov., isolated from a soil sample.</title>
        <authorList>
            <person name="Liu B."/>
            <person name="Liu G.H."/>
            <person name="Cetin S."/>
            <person name="Schumann P."/>
            <person name="Pan Z.Z."/>
            <person name="Chen Q.Q."/>
        </authorList>
    </citation>
    <scope>NUCLEOTIDE SEQUENCE [LARGE SCALE GENOMIC DNA]</scope>
    <source>
        <strain evidence="3 4">FJAT-4402</strain>
    </source>
</reference>
<evidence type="ECO:0000313" key="3">
    <source>
        <dbReference type="EMBL" id="ALC82875.1"/>
    </source>
</evidence>
<evidence type="ECO:0000256" key="1">
    <source>
        <dbReference type="SAM" id="Phobius"/>
    </source>
</evidence>
<proteinExistence type="predicted"/>
<dbReference type="InterPro" id="IPR025273">
    <property type="entry name" value="DUF4064"/>
</dbReference>
<dbReference type="STRING" id="1441095.AM592_15730"/>
<feature type="transmembrane region" description="Helical" evidence="1">
    <location>
        <begin position="67"/>
        <end position="87"/>
    </location>
</feature>
<feature type="transmembrane region" description="Helical" evidence="1">
    <location>
        <begin position="7"/>
        <end position="30"/>
    </location>
</feature>
<feature type="domain" description="DUF4064" evidence="2">
    <location>
        <begin position="2"/>
        <end position="108"/>
    </location>
</feature>
<protein>
    <recommendedName>
        <fullName evidence="2">DUF4064 domain-containing protein</fullName>
    </recommendedName>
</protein>
<accession>A0A0M4FZA6</accession>
<dbReference type="RefSeq" id="WP_225970246.1">
    <property type="nucleotide sequence ID" value="NZ_CP012600.1"/>
</dbReference>
<name>A0A0M4FZA6_9BACI</name>
<keyword evidence="4" id="KW-1185">Reference proteome</keyword>
<reference evidence="4" key="1">
    <citation type="submission" date="2015-08" db="EMBL/GenBank/DDBJ databases">
        <title>Genome sequencing project for genomic taxonomy and phylogenomics of Bacillus-like bacteria.</title>
        <authorList>
            <person name="Liu B."/>
            <person name="Wang J."/>
            <person name="Zhu Y."/>
            <person name="Liu G."/>
            <person name="Chen Q."/>
            <person name="Chen Z."/>
            <person name="Lan J."/>
            <person name="Che J."/>
            <person name="Ge C."/>
            <person name="Shi H."/>
            <person name="Pan Z."/>
            <person name="Liu X."/>
        </authorList>
    </citation>
    <scope>NUCLEOTIDE SEQUENCE [LARGE SCALE GENOMIC DNA]</scope>
    <source>
        <strain evidence="4">FJAT-4402</strain>
    </source>
</reference>
<dbReference type="PATRIC" id="fig|1441095.3.peg.3469"/>
<dbReference type="Proteomes" id="UP000067625">
    <property type="component" value="Chromosome"/>
</dbReference>
<dbReference type="Pfam" id="PF13273">
    <property type="entry name" value="DUF4064"/>
    <property type="match status" value="1"/>
</dbReference>
<keyword evidence="1" id="KW-1133">Transmembrane helix</keyword>
<keyword evidence="1" id="KW-0812">Transmembrane</keyword>
<gene>
    <name evidence="3" type="ORF">AM592_15730</name>
</gene>
<feature type="transmembrane region" description="Helical" evidence="1">
    <location>
        <begin position="99"/>
        <end position="125"/>
    </location>
</feature>